<dbReference type="EMBL" id="KN824291">
    <property type="protein sequence ID" value="KIM28857.1"/>
    <property type="molecule type" value="Genomic_DNA"/>
</dbReference>
<dbReference type="PROSITE" id="PS00107">
    <property type="entry name" value="PROTEIN_KINASE_ATP"/>
    <property type="match status" value="1"/>
</dbReference>
<evidence type="ECO:0000256" key="6">
    <source>
        <dbReference type="ARBA" id="ARBA00022840"/>
    </source>
</evidence>
<feature type="coiled-coil region" evidence="8">
    <location>
        <begin position="979"/>
        <end position="1006"/>
    </location>
</feature>
<dbReference type="CDD" id="cd06626">
    <property type="entry name" value="STKc_MEKK4"/>
    <property type="match status" value="1"/>
</dbReference>
<reference evidence="11 12" key="1">
    <citation type="submission" date="2014-04" db="EMBL/GenBank/DDBJ databases">
        <authorList>
            <consortium name="DOE Joint Genome Institute"/>
            <person name="Kuo A."/>
            <person name="Zuccaro A."/>
            <person name="Kohler A."/>
            <person name="Nagy L.G."/>
            <person name="Floudas D."/>
            <person name="Copeland A."/>
            <person name="Barry K.W."/>
            <person name="Cichocki N."/>
            <person name="Veneault-Fourrey C."/>
            <person name="LaButti K."/>
            <person name="Lindquist E.A."/>
            <person name="Lipzen A."/>
            <person name="Lundell T."/>
            <person name="Morin E."/>
            <person name="Murat C."/>
            <person name="Sun H."/>
            <person name="Tunlid A."/>
            <person name="Henrissat B."/>
            <person name="Grigoriev I.V."/>
            <person name="Hibbett D.S."/>
            <person name="Martin F."/>
            <person name="Nordberg H.P."/>
            <person name="Cantor M.N."/>
            <person name="Hua S.X."/>
        </authorList>
    </citation>
    <scope>NUCLEOTIDE SEQUENCE [LARGE SCALE GENOMIC DNA]</scope>
    <source>
        <strain evidence="11 12">MAFF 305830</strain>
    </source>
</reference>
<dbReference type="PROSITE" id="PS00108">
    <property type="entry name" value="PROTEIN_KINASE_ST"/>
    <property type="match status" value="1"/>
</dbReference>
<dbReference type="Gene3D" id="1.10.510.10">
    <property type="entry name" value="Transferase(Phosphotransferase) domain 1"/>
    <property type="match status" value="1"/>
</dbReference>
<reference evidence="12" key="2">
    <citation type="submission" date="2015-01" db="EMBL/GenBank/DDBJ databases">
        <title>Evolutionary Origins and Diversification of the Mycorrhizal Mutualists.</title>
        <authorList>
            <consortium name="DOE Joint Genome Institute"/>
            <consortium name="Mycorrhizal Genomics Consortium"/>
            <person name="Kohler A."/>
            <person name="Kuo A."/>
            <person name="Nagy L.G."/>
            <person name="Floudas D."/>
            <person name="Copeland A."/>
            <person name="Barry K.W."/>
            <person name="Cichocki N."/>
            <person name="Veneault-Fourrey C."/>
            <person name="LaButti K."/>
            <person name="Lindquist E.A."/>
            <person name="Lipzen A."/>
            <person name="Lundell T."/>
            <person name="Morin E."/>
            <person name="Murat C."/>
            <person name="Riley R."/>
            <person name="Ohm R."/>
            <person name="Sun H."/>
            <person name="Tunlid A."/>
            <person name="Henrissat B."/>
            <person name="Grigoriev I.V."/>
            <person name="Hibbett D.S."/>
            <person name="Martin F."/>
        </authorList>
    </citation>
    <scope>NUCLEOTIDE SEQUENCE [LARGE SCALE GENOMIC DNA]</scope>
    <source>
        <strain evidence="12">MAFF 305830</strain>
    </source>
</reference>
<feature type="region of interest" description="Disordered" evidence="9">
    <location>
        <begin position="1"/>
        <end position="121"/>
    </location>
</feature>
<keyword evidence="6 7" id="KW-0067">ATP-binding</keyword>
<dbReference type="PANTHER" id="PTHR48016">
    <property type="entry name" value="MAP KINASE KINASE KINASE SSK2-RELATED-RELATED"/>
    <property type="match status" value="1"/>
</dbReference>
<keyword evidence="4 7" id="KW-0547">Nucleotide-binding</keyword>
<dbReference type="GO" id="GO:0038066">
    <property type="term" value="P:p38MAPK cascade"/>
    <property type="evidence" value="ECO:0007669"/>
    <property type="project" value="TreeGrafter"/>
</dbReference>
<gene>
    <name evidence="11" type="ORF">M408DRAFT_329288</name>
</gene>
<dbReference type="GO" id="GO:0004674">
    <property type="term" value="F:protein serine/threonine kinase activity"/>
    <property type="evidence" value="ECO:0007669"/>
    <property type="project" value="UniProtKB-KW"/>
</dbReference>
<feature type="compositionally biased region" description="Polar residues" evidence="9">
    <location>
        <begin position="669"/>
        <end position="680"/>
    </location>
</feature>
<evidence type="ECO:0000256" key="8">
    <source>
        <dbReference type="SAM" id="Coils"/>
    </source>
</evidence>
<evidence type="ECO:0000313" key="11">
    <source>
        <dbReference type="EMBL" id="KIM28857.1"/>
    </source>
</evidence>
<evidence type="ECO:0000256" key="3">
    <source>
        <dbReference type="ARBA" id="ARBA00022679"/>
    </source>
</evidence>
<comment type="similarity">
    <text evidence="1">Belongs to the protein kinase superfamily. STE Ser/Thr protein kinase family. MAP kinase kinase kinase subfamily.</text>
</comment>
<evidence type="ECO:0000259" key="10">
    <source>
        <dbReference type="PROSITE" id="PS50011"/>
    </source>
</evidence>
<dbReference type="InterPro" id="IPR017441">
    <property type="entry name" value="Protein_kinase_ATP_BS"/>
</dbReference>
<dbReference type="OrthoDB" id="1043025at2759"/>
<name>A0A0C2XIE3_SERVB</name>
<evidence type="ECO:0000313" key="12">
    <source>
        <dbReference type="Proteomes" id="UP000054097"/>
    </source>
</evidence>
<dbReference type="InterPro" id="IPR008271">
    <property type="entry name" value="Ser/Thr_kinase_AS"/>
</dbReference>
<dbReference type="PROSITE" id="PS50011">
    <property type="entry name" value="PROTEIN_KINASE_DOM"/>
    <property type="match status" value="1"/>
</dbReference>
<proteinExistence type="inferred from homology"/>
<feature type="domain" description="Protein kinase" evidence="10">
    <location>
        <begin position="1090"/>
        <end position="1367"/>
    </location>
</feature>
<keyword evidence="8" id="KW-0175">Coiled coil</keyword>
<dbReference type="SUPFAM" id="SSF56112">
    <property type="entry name" value="Protein kinase-like (PK-like)"/>
    <property type="match status" value="1"/>
</dbReference>
<dbReference type="InterPro" id="IPR050538">
    <property type="entry name" value="MAP_kinase_kinase_kinase"/>
</dbReference>
<evidence type="ECO:0000256" key="7">
    <source>
        <dbReference type="PROSITE-ProRule" id="PRU10141"/>
    </source>
</evidence>
<evidence type="ECO:0000256" key="5">
    <source>
        <dbReference type="ARBA" id="ARBA00022777"/>
    </source>
</evidence>
<keyword evidence="3" id="KW-0808">Transferase</keyword>
<dbReference type="STRING" id="933852.A0A0C2XIE3"/>
<organism evidence="11 12">
    <name type="scientific">Serendipita vermifera MAFF 305830</name>
    <dbReference type="NCBI Taxonomy" id="933852"/>
    <lineage>
        <taxon>Eukaryota</taxon>
        <taxon>Fungi</taxon>
        <taxon>Dikarya</taxon>
        <taxon>Basidiomycota</taxon>
        <taxon>Agaricomycotina</taxon>
        <taxon>Agaricomycetes</taxon>
        <taxon>Sebacinales</taxon>
        <taxon>Serendipitaceae</taxon>
        <taxon>Serendipita</taxon>
    </lineage>
</organism>
<dbReference type="GO" id="GO:0005524">
    <property type="term" value="F:ATP binding"/>
    <property type="evidence" value="ECO:0007669"/>
    <property type="project" value="UniProtKB-UniRule"/>
</dbReference>
<dbReference type="SMART" id="SM00220">
    <property type="entry name" value="S_TKc"/>
    <property type="match status" value="1"/>
</dbReference>
<dbReference type="InterPro" id="IPR000719">
    <property type="entry name" value="Prot_kinase_dom"/>
</dbReference>
<evidence type="ECO:0000256" key="1">
    <source>
        <dbReference type="ARBA" id="ARBA00006529"/>
    </source>
</evidence>
<dbReference type="HOGENOM" id="CLU_001999_2_0_1"/>
<feature type="region of interest" description="Disordered" evidence="9">
    <location>
        <begin position="1407"/>
        <end position="1437"/>
    </location>
</feature>
<dbReference type="Proteomes" id="UP000054097">
    <property type="component" value="Unassembled WGS sequence"/>
</dbReference>
<evidence type="ECO:0000256" key="2">
    <source>
        <dbReference type="ARBA" id="ARBA00022527"/>
    </source>
</evidence>
<feature type="binding site" evidence="7">
    <location>
        <position position="1119"/>
    </location>
    <ligand>
        <name>ATP</name>
        <dbReference type="ChEBI" id="CHEBI:30616"/>
    </ligand>
</feature>
<protein>
    <recommendedName>
        <fullName evidence="10">Protein kinase domain-containing protein</fullName>
    </recommendedName>
</protein>
<dbReference type="InterPro" id="IPR011009">
    <property type="entry name" value="Kinase-like_dom_sf"/>
</dbReference>
<keyword evidence="2" id="KW-0723">Serine/threonine-protein kinase</keyword>
<keyword evidence="12" id="KW-1185">Reference proteome</keyword>
<dbReference type="PANTHER" id="PTHR48016:SF32">
    <property type="entry name" value="MITOGEN-ACTIVATED PROTEIN KINASE KINASE KINASE 4"/>
    <property type="match status" value="1"/>
</dbReference>
<feature type="compositionally biased region" description="Polar residues" evidence="9">
    <location>
        <begin position="38"/>
        <end position="56"/>
    </location>
</feature>
<keyword evidence="5" id="KW-0418">Kinase</keyword>
<feature type="region of interest" description="Disordered" evidence="9">
    <location>
        <begin position="669"/>
        <end position="706"/>
    </location>
</feature>
<feature type="compositionally biased region" description="Acidic residues" evidence="9">
    <location>
        <begin position="94"/>
        <end position="116"/>
    </location>
</feature>
<accession>A0A0C2XIE3</accession>
<evidence type="ECO:0000256" key="9">
    <source>
        <dbReference type="SAM" id="MobiDB-lite"/>
    </source>
</evidence>
<evidence type="ECO:0000256" key="4">
    <source>
        <dbReference type="ARBA" id="ARBA00022741"/>
    </source>
</evidence>
<sequence>MLDRHQFSRRHQPTLPTHSEDEDDARPGSSGLRHYSQPVLSENHLQPPTAHRQNTYPADGLSLSGFQPGLPGSAVRNIPYSARQTRSQSGLAEEQIETEEDDTSSSEDDEQVDNNEEPMVTQTAAEQRERLEWQIMLRSVLDGDVITSEKARVGIAEPETEAIDGVDRLRGQISSEDTWLSYRAKLRKRPLEEEKKRVEHRRLRIGETLLEEVLAFKFDPDCGESATNQINGYLRRLDGVESFYPTLKAMYADKPHLKDPAFVKRIAAMTAWVNLNGTIRKHVVLLQKWTGSKTLDVLAPNTTSEVPIGLNRTYVNDRPPEVADDSTFVERVLKEQSLTQIFKKRALVDALEIVARANKVHGLYQAEFDATMLPSMRDELRELLTFPTKLMQASLRVQLDYANRVRDMDTLLIDQMLEDFKISINQACTRKSEYRKLLSGARLLEDCIDDDYDSVVLEAVTTFFGLLHRKLKSGGGSRGSYFRETEFLDSQWNLLDKVALEITGGSVLVAEQLCIVTHRLIVRITDGFDHQIRRPSLLASPISKYSLVTNHSSESFTHHEENSPTKHQADADEAKGNLVTAYIHMLDEARVRHRKLRRFARVLSNRFSNSAEYDMSDLNIKLFIDQLVNTGHHLVFAQEYQEAGTYIIAEEALALRREDIPSFLKSAFQVQSDDQGQPKQAPQRDAAIPKPAATIDNSTIPVTLPGSSPEAAKIDLAEFEDIQEKIDETRATKPEEDETPARKGSAYLIVFCATTPFLWHGKVILGVDVPKVNLGMVDKKLLLISEGGQSKLSAAKMRFAAHFIYDEDLHPRSDTMEPDDAEVDDSLLGTLPMVVEQRSHLPPINKELARVTRATNRLAYKIVESYHPVRKALRGIPGYQELLQNWFLFAAEHAHQQSPSLDFTRALTTLAISWVSFICDDCDSTDRRTFKWAVTALEFAKNRVGTHIILQLPPDQFFQLRKKVAMCMSLLIRHFDILGARSSNEAKQARERQEELRRQLALEARLQSEDNDYLRDLMLRDEDVALQASGFVATVGTASIRAHRETLMQQLEALDHSRDVPEGRVLDDNVPEDRTLFLLASSHANVSIRWQQGKLIGRGAFGSVYLASNMDTGTLMAVKEIHFQDVAGLLPSLYKSIKDELSVMEMLRHPNIVEYYGIEVHRDRVYIFEEYCQGGSLANLLDLGRIEDEMVIQMYALQMLDGLVYLHSRNVVHRDLKPDNILLDHRGVIKFVDFGASKIIARNRTVQRTRNSSSVAAAPGVTGNSLTGTPMYMSPEMIKNDRPSRLGAMDIWAMGCVVLEAATGRKPWSNLDNEWAIMFHIGVATKHPPLPEPSQLSPQGIDFIRRCLIIDGVARPTAVDLQAHPWIMDIKDALAEEDYISGTQSPADDYGTAHHHHQNSMFDDQEVDDLHSGNFSPEADFSEQATPTMEFPVAIRA</sequence>
<dbReference type="Pfam" id="PF00069">
    <property type="entry name" value="Pkinase"/>
    <property type="match status" value="1"/>
</dbReference>